<comment type="similarity">
    <text evidence="1">Belongs to the class IV-like SAM-binding methyltransferase superfamily. RNA methyltransferase TrmH family.</text>
</comment>
<dbReference type="Gene3D" id="3.40.1280.10">
    <property type="match status" value="1"/>
</dbReference>
<dbReference type="STRING" id="270498.CHK_0822"/>
<dbReference type="PANTHER" id="PTHR43191">
    <property type="entry name" value="RRNA METHYLTRANSFERASE 3"/>
    <property type="match status" value="1"/>
</dbReference>
<proteinExistence type="inferred from homology"/>
<evidence type="ECO:0000256" key="3">
    <source>
        <dbReference type="ARBA" id="ARBA00022679"/>
    </source>
</evidence>
<dbReference type="Gene3D" id="3.30.1330.30">
    <property type="match status" value="1"/>
</dbReference>
<dbReference type="GO" id="GO:0003723">
    <property type="term" value="F:RNA binding"/>
    <property type="evidence" value="ECO:0007669"/>
    <property type="project" value="InterPro"/>
</dbReference>
<keyword evidence="2 6" id="KW-0489">Methyltransferase</keyword>
<dbReference type="GO" id="GO:0006396">
    <property type="term" value="P:RNA processing"/>
    <property type="evidence" value="ECO:0007669"/>
    <property type="project" value="InterPro"/>
</dbReference>
<keyword evidence="3" id="KW-0808">Transferase</keyword>
<evidence type="ECO:0000259" key="4">
    <source>
        <dbReference type="Pfam" id="PF00588"/>
    </source>
</evidence>
<accession>A0A0M2NN73</accession>
<evidence type="ECO:0000256" key="2">
    <source>
        <dbReference type="ARBA" id="ARBA00022603"/>
    </source>
</evidence>
<dbReference type="GO" id="GO:0032259">
    <property type="term" value="P:methylation"/>
    <property type="evidence" value="ECO:0007669"/>
    <property type="project" value="UniProtKB-KW"/>
</dbReference>
<reference evidence="6 7" key="1">
    <citation type="submission" date="2015-04" db="EMBL/GenBank/DDBJ databases">
        <title>Draft genome sequence of bacteremic isolate Catabacter hongkongensis type strain HKU16T.</title>
        <authorList>
            <person name="Lau S.K."/>
            <person name="Teng J.L."/>
            <person name="Huang Y."/>
            <person name="Curreem S.O."/>
            <person name="Tsui S.K."/>
            <person name="Woo P.C."/>
        </authorList>
    </citation>
    <scope>NUCLEOTIDE SEQUENCE [LARGE SCALE GENOMIC DNA]</scope>
    <source>
        <strain evidence="6 7">HKU16</strain>
    </source>
</reference>
<dbReference type="SUPFAM" id="SSF55315">
    <property type="entry name" value="L30e-like"/>
    <property type="match status" value="1"/>
</dbReference>
<dbReference type="AlphaFoldDB" id="A0A0M2NN73"/>
<name>A0A0M2NN73_9FIRM</name>
<dbReference type="Proteomes" id="UP000034076">
    <property type="component" value="Unassembled WGS sequence"/>
</dbReference>
<sequence>MKEIKSHSNEYIKMLKSLKRKKGRDDQGKYIVEGSKTIEEAVRYGQEIECILVSDKNSITAGFARHKGIDLIAVPYEIIQQIADTKSPPKEIACLKKQENLPDYDGNFYVAMDDINDPKNLGTIIRTADAAGADGVFISRNSADLYGPKAQRAAMGSTFHLPIEVCDLMEALSRLRETGVKVISGCLEGSSELPAQIGRACVVIGNEARGISAQVREASDDLYKIEIYGRAESLNASVAAGIMLYDVRKNLI</sequence>
<dbReference type="EMBL" id="LAYJ01000068">
    <property type="protein sequence ID" value="KKI51655.1"/>
    <property type="molecule type" value="Genomic_DNA"/>
</dbReference>
<dbReference type="Pfam" id="PF22435">
    <property type="entry name" value="MRM3-like_sub_bind"/>
    <property type="match status" value="1"/>
</dbReference>
<dbReference type="PANTHER" id="PTHR43191:SF2">
    <property type="entry name" value="RRNA METHYLTRANSFERASE 3, MITOCHONDRIAL"/>
    <property type="match status" value="1"/>
</dbReference>
<comment type="caution">
    <text evidence="6">The sequence shown here is derived from an EMBL/GenBank/DDBJ whole genome shotgun (WGS) entry which is preliminary data.</text>
</comment>
<feature type="domain" description="tRNA/rRNA methyltransferase SpoU type" evidence="4">
    <location>
        <begin position="108"/>
        <end position="245"/>
    </location>
</feature>
<organism evidence="6 7">
    <name type="scientific">Christensenella hongkongensis</name>
    <dbReference type="NCBI Taxonomy" id="270498"/>
    <lineage>
        <taxon>Bacteria</taxon>
        <taxon>Bacillati</taxon>
        <taxon>Bacillota</taxon>
        <taxon>Clostridia</taxon>
        <taxon>Christensenellales</taxon>
        <taxon>Christensenellaceae</taxon>
        <taxon>Christensenella</taxon>
    </lineage>
</organism>
<gene>
    <name evidence="6" type="ORF">CHK_0822</name>
</gene>
<dbReference type="InterPro" id="IPR053888">
    <property type="entry name" value="MRM3-like_sub_bind"/>
</dbReference>
<evidence type="ECO:0000259" key="5">
    <source>
        <dbReference type="Pfam" id="PF22435"/>
    </source>
</evidence>
<dbReference type="RefSeq" id="WP_046442751.1">
    <property type="nucleotide sequence ID" value="NZ_CAUERS010000011.1"/>
</dbReference>
<dbReference type="InterPro" id="IPR029064">
    <property type="entry name" value="Ribosomal_eL30-like_sf"/>
</dbReference>
<dbReference type="InterPro" id="IPR051259">
    <property type="entry name" value="rRNA_Methyltransferase"/>
</dbReference>
<evidence type="ECO:0000313" key="6">
    <source>
        <dbReference type="EMBL" id="KKI51655.1"/>
    </source>
</evidence>
<dbReference type="InterPro" id="IPR029026">
    <property type="entry name" value="tRNA_m1G_MTases_N"/>
</dbReference>
<dbReference type="SUPFAM" id="SSF75217">
    <property type="entry name" value="alpha/beta knot"/>
    <property type="match status" value="1"/>
</dbReference>
<evidence type="ECO:0000256" key="1">
    <source>
        <dbReference type="ARBA" id="ARBA00007228"/>
    </source>
</evidence>
<dbReference type="OrthoDB" id="9785673at2"/>
<dbReference type="GO" id="GO:0008173">
    <property type="term" value="F:RNA methyltransferase activity"/>
    <property type="evidence" value="ECO:0007669"/>
    <property type="project" value="InterPro"/>
</dbReference>
<dbReference type="InterPro" id="IPR029028">
    <property type="entry name" value="Alpha/beta_knot_MTases"/>
</dbReference>
<evidence type="ECO:0000313" key="7">
    <source>
        <dbReference type="Proteomes" id="UP000034076"/>
    </source>
</evidence>
<dbReference type="PATRIC" id="fig|270498.16.peg.421"/>
<dbReference type="CDD" id="cd18095">
    <property type="entry name" value="SpoU-like_rRNA-MTase"/>
    <property type="match status" value="1"/>
</dbReference>
<keyword evidence="7" id="KW-1185">Reference proteome</keyword>
<feature type="domain" description="MRM3-like substrate binding" evidence="5">
    <location>
        <begin position="9"/>
        <end position="90"/>
    </location>
</feature>
<dbReference type="InterPro" id="IPR001537">
    <property type="entry name" value="SpoU_MeTrfase"/>
</dbReference>
<dbReference type="Pfam" id="PF00588">
    <property type="entry name" value="SpoU_methylase"/>
    <property type="match status" value="1"/>
</dbReference>
<protein>
    <submittedName>
        <fullName evidence="6">rRNA methylase</fullName>
    </submittedName>
</protein>